<reference evidence="10" key="1">
    <citation type="journal article" date="2019" name="Int. J. Syst. Evol. Microbiol.">
        <title>The Global Catalogue of Microorganisms (GCM) 10K type strain sequencing project: providing services to taxonomists for standard genome sequencing and annotation.</title>
        <authorList>
            <consortium name="The Broad Institute Genomics Platform"/>
            <consortium name="The Broad Institute Genome Sequencing Center for Infectious Disease"/>
            <person name="Wu L."/>
            <person name="Ma J."/>
        </authorList>
    </citation>
    <scope>NUCLEOTIDE SEQUENCE [LARGE SCALE GENOMIC DNA]</scope>
    <source>
        <strain evidence="10">JCM 1365</strain>
    </source>
</reference>
<feature type="transmembrane region" description="Helical" evidence="7">
    <location>
        <begin position="382"/>
        <end position="400"/>
    </location>
</feature>
<evidence type="ECO:0000256" key="6">
    <source>
        <dbReference type="ARBA" id="ARBA00023136"/>
    </source>
</evidence>
<dbReference type="Gene3D" id="1.20.1250.20">
    <property type="entry name" value="MFS general substrate transporter like domains"/>
    <property type="match status" value="1"/>
</dbReference>
<comment type="subcellular location">
    <subcellularLocation>
        <location evidence="1">Cell membrane</location>
        <topology evidence="1">Multi-pass membrane protein</topology>
    </subcellularLocation>
</comment>
<keyword evidence="10" id="KW-1185">Reference proteome</keyword>
<feature type="transmembrane region" description="Helical" evidence="7">
    <location>
        <begin position="12"/>
        <end position="35"/>
    </location>
</feature>
<feature type="domain" description="Major facilitator superfamily (MFS) profile" evidence="8">
    <location>
        <begin position="218"/>
        <end position="425"/>
    </location>
</feature>
<evidence type="ECO:0000256" key="1">
    <source>
        <dbReference type="ARBA" id="ARBA00004651"/>
    </source>
</evidence>
<keyword evidence="6 7" id="KW-0472">Membrane</keyword>
<evidence type="ECO:0000313" key="9">
    <source>
        <dbReference type="EMBL" id="GGN00232.1"/>
    </source>
</evidence>
<feature type="transmembrane region" description="Helical" evidence="7">
    <location>
        <begin position="227"/>
        <end position="249"/>
    </location>
</feature>
<feature type="transmembrane region" description="Helical" evidence="7">
    <location>
        <begin position="314"/>
        <end position="335"/>
    </location>
</feature>
<dbReference type="PANTHER" id="PTHR23513:SF6">
    <property type="entry name" value="MAJOR FACILITATOR SUPERFAMILY ASSOCIATED DOMAIN-CONTAINING PROTEIN"/>
    <property type="match status" value="1"/>
</dbReference>
<feature type="transmembrane region" description="Helical" evidence="7">
    <location>
        <begin position="55"/>
        <end position="72"/>
    </location>
</feature>
<evidence type="ECO:0000256" key="5">
    <source>
        <dbReference type="ARBA" id="ARBA00022989"/>
    </source>
</evidence>
<keyword evidence="4 7" id="KW-0812">Transmembrane</keyword>
<accession>A0ABQ2I785</accession>
<sequence>MSRSTVDTSRSGAFVRFWIADAVSNLGTFVSTLALQLLLIETLHADQTALGIVRSAQWLPYLLFGLLAGVVVDRMRRRPLLVVVDVLCAVLLGAVGVLALTGHLTVPILAVLVFATGSASMFFTAAHLSLLPTIVPAPGLASANARLAQTYSATQSLGPLVGGTLVRLLSAPVAILVDAMSYAVSAVVLATLRVEEARPEPSAERHLRSELREGAAWVYRHVTLGPYAIALHLWFFANAMVTTVLVYFATTELRLGPIAVGLVLAATGVTGVVGAGLAPRLGRRFGTGRVVTTTEWLSPTAYALLLLAQPGPSALLWPLVANALFGLAMGVRGPLEMSYRNLVTPDRLRGRMNATIRSFNWGSIAVAAPLGGWVAATWGNRTAIAAAVVGLAASALILWCSPYRHVTGEGEHQRGGAAAPVSPEP</sequence>
<keyword evidence="3" id="KW-1003">Cell membrane</keyword>
<dbReference type="PROSITE" id="PS50850">
    <property type="entry name" value="MFS"/>
    <property type="match status" value="1"/>
</dbReference>
<evidence type="ECO:0000256" key="3">
    <source>
        <dbReference type="ARBA" id="ARBA00022475"/>
    </source>
</evidence>
<organism evidence="9 10">
    <name type="scientific">Terrabacter tumescens</name>
    <dbReference type="NCBI Taxonomy" id="60443"/>
    <lineage>
        <taxon>Bacteria</taxon>
        <taxon>Bacillati</taxon>
        <taxon>Actinomycetota</taxon>
        <taxon>Actinomycetes</taxon>
        <taxon>Micrococcales</taxon>
        <taxon>Intrasporangiaceae</taxon>
        <taxon>Terrabacter</taxon>
    </lineage>
</organism>
<protein>
    <submittedName>
        <fullName evidence="9">MFS transporter</fullName>
    </submittedName>
</protein>
<evidence type="ECO:0000313" key="10">
    <source>
        <dbReference type="Proteomes" id="UP000623461"/>
    </source>
</evidence>
<evidence type="ECO:0000259" key="8">
    <source>
        <dbReference type="PROSITE" id="PS50850"/>
    </source>
</evidence>
<comment type="caution">
    <text evidence="9">The sequence shown here is derived from an EMBL/GenBank/DDBJ whole genome shotgun (WGS) entry which is preliminary data.</text>
</comment>
<feature type="transmembrane region" description="Helical" evidence="7">
    <location>
        <begin position="255"/>
        <end position="278"/>
    </location>
</feature>
<dbReference type="InterPro" id="IPR020846">
    <property type="entry name" value="MFS_dom"/>
</dbReference>
<dbReference type="CDD" id="cd06173">
    <property type="entry name" value="MFS_MefA_like"/>
    <property type="match status" value="1"/>
</dbReference>
<dbReference type="SUPFAM" id="SSF103473">
    <property type="entry name" value="MFS general substrate transporter"/>
    <property type="match status" value="1"/>
</dbReference>
<feature type="transmembrane region" description="Helical" evidence="7">
    <location>
        <begin position="356"/>
        <end position="376"/>
    </location>
</feature>
<dbReference type="InterPro" id="IPR036259">
    <property type="entry name" value="MFS_trans_sf"/>
</dbReference>
<gene>
    <name evidence="9" type="primary">tetV</name>
    <name evidence="9" type="ORF">GCM10009721_29210</name>
</gene>
<keyword evidence="2" id="KW-0813">Transport</keyword>
<name>A0ABQ2I785_9MICO</name>
<dbReference type="PANTHER" id="PTHR23513">
    <property type="entry name" value="INTEGRAL MEMBRANE EFFLUX PROTEIN-RELATED"/>
    <property type="match status" value="1"/>
</dbReference>
<dbReference type="Pfam" id="PF05977">
    <property type="entry name" value="MFS_3"/>
    <property type="match status" value="1"/>
</dbReference>
<keyword evidence="5 7" id="KW-1133">Transmembrane helix</keyword>
<dbReference type="InterPro" id="IPR010290">
    <property type="entry name" value="TM_effector"/>
</dbReference>
<evidence type="ECO:0000256" key="2">
    <source>
        <dbReference type="ARBA" id="ARBA00022448"/>
    </source>
</evidence>
<proteinExistence type="predicted"/>
<evidence type="ECO:0000256" key="7">
    <source>
        <dbReference type="SAM" id="Phobius"/>
    </source>
</evidence>
<evidence type="ECO:0000256" key="4">
    <source>
        <dbReference type="ARBA" id="ARBA00022692"/>
    </source>
</evidence>
<dbReference type="EMBL" id="BMNZ01000005">
    <property type="protein sequence ID" value="GGN00232.1"/>
    <property type="molecule type" value="Genomic_DNA"/>
</dbReference>
<dbReference type="RefSeq" id="WP_052358577.1">
    <property type="nucleotide sequence ID" value="NZ_BMNZ01000005.1"/>
</dbReference>
<dbReference type="Proteomes" id="UP000623461">
    <property type="component" value="Unassembled WGS sequence"/>
</dbReference>
<feature type="transmembrane region" description="Helical" evidence="7">
    <location>
        <begin position="79"/>
        <end position="100"/>
    </location>
</feature>